<keyword evidence="10 18" id="KW-1278">Translocase</keyword>
<dbReference type="PANTHER" id="PTHR46552:SF1">
    <property type="entry name" value="NADH-UBIQUINONE OXIDOREDUCTASE CHAIN 2"/>
    <property type="match status" value="1"/>
</dbReference>
<feature type="transmembrane region" description="Helical" evidence="18">
    <location>
        <begin position="313"/>
        <end position="333"/>
    </location>
</feature>
<dbReference type="GO" id="GO:0008137">
    <property type="term" value="F:NADH dehydrogenase (ubiquinone) activity"/>
    <property type="evidence" value="ECO:0007669"/>
    <property type="project" value="UniProtKB-EC"/>
</dbReference>
<dbReference type="PANTHER" id="PTHR46552">
    <property type="entry name" value="NADH-UBIQUINONE OXIDOREDUCTASE CHAIN 2"/>
    <property type="match status" value="1"/>
</dbReference>
<evidence type="ECO:0000256" key="1">
    <source>
        <dbReference type="ARBA" id="ARBA00003257"/>
    </source>
</evidence>
<geneLocation type="mitochondrion" evidence="20"/>
<evidence type="ECO:0000256" key="7">
    <source>
        <dbReference type="ARBA" id="ARBA00022660"/>
    </source>
</evidence>
<sequence length="334" mass="39596">MFKNMTNLLFLTITILSVMIVLNSNNWISMWMGLEMNLMAFIPLISKSNNHLMAESNMMYFLMQSMGSLILLITVMSNNMLMMINITVNNYLNMILLMSLAIKLGMPPFHFWFPEMMSKMNWYKCYILMTWQKVAPMTIMSMIYMEKLMLLLILMSVMVGAIGGLNQTSMRKIMAYSSINHSGWMMSCMYMHNNSWLLYMVLYSIMLLPIITWMTMYNMYMLNQMKIMTNTIMDKLNMSVMFMSLGGLPPFMGFFPKWMVIQYMIDLKMYHILLIMVMFSLLTLFYYMRMISPLLMINFTINKWLIKFNSPKLMSTIMFMVNMSMPLLMYINLY</sequence>
<gene>
    <name evidence="20" type="primary">ND2</name>
</gene>
<dbReference type="InterPro" id="IPR050175">
    <property type="entry name" value="Complex_I_Subunit_2"/>
</dbReference>
<keyword evidence="7 18" id="KW-0679">Respiratory chain</keyword>
<name>K7NBB1_9HEMI</name>
<evidence type="ECO:0000256" key="16">
    <source>
        <dbReference type="ARBA" id="ARBA00023136"/>
    </source>
</evidence>
<dbReference type="GO" id="GO:0006120">
    <property type="term" value="P:mitochondrial electron transport, NADH to ubiquinone"/>
    <property type="evidence" value="ECO:0007669"/>
    <property type="project" value="InterPro"/>
</dbReference>
<comment type="similarity">
    <text evidence="3 18">Belongs to the complex I subunit 2 family.</text>
</comment>
<keyword evidence="12 18" id="KW-1133">Transmembrane helix</keyword>
<evidence type="ECO:0000256" key="18">
    <source>
        <dbReference type="RuleBase" id="RU003403"/>
    </source>
</evidence>
<evidence type="ECO:0000256" key="12">
    <source>
        <dbReference type="ARBA" id="ARBA00022989"/>
    </source>
</evidence>
<comment type="subcellular location">
    <subcellularLocation>
        <location evidence="2 18">Mitochondrion inner membrane</location>
        <topology evidence="2 18">Multi-pass membrane protein</topology>
    </subcellularLocation>
</comment>
<evidence type="ECO:0000313" key="20">
    <source>
        <dbReference type="EMBL" id="AEH21226.1"/>
    </source>
</evidence>
<feature type="transmembrane region" description="Helical" evidence="18">
    <location>
        <begin position="236"/>
        <end position="255"/>
    </location>
</feature>
<feature type="transmembrane region" description="Helical" evidence="18">
    <location>
        <begin position="149"/>
        <end position="166"/>
    </location>
</feature>
<organism evidence="20">
    <name type="scientific">Himacerus nodipes</name>
    <dbReference type="NCBI Taxonomy" id="1041166"/>
    <lineage>
        <taxon>Eukaryota</taxon>
        <taxon>Metazoa</taxon>
        <taxon>Ecdysozoa</taxon>
        <taxon>Arthropoda</taxon>
        <taxon>Hexapoda</taxon>
        <taxon>Insecta</taxon>
        <taxon>Pterygota</taxon>
        <taxon>Neoptera</taxon>
        <taxon>Paraneoptera</taxon>
        <taxon>Hemiptera</taxon>
        <taxon>Heteroptera</taxon>
        <taxon>Panheteroptera</taxon>
        <taxon>Cimicomorpha</taxon>
        <taxon>Nabidae</taxon>
        <taxon>Nabinae</taxon>
        <taxon>Himacerus</taxon>
        <taxon>Aptus</taxon>
    </lineage>
</organism>
<keyword evidence="11 18" id="KW-0249">Electron transport</keyword>
<keyword evidence="9 18" id="KW-0999">Mitochondrion inner membrane</keyword>
<feature type="transmembrane region" description="Helical" evidence="18">
    <location>
        <begin position="58"/>
        <end position="79"/>
    </location>
</feature>
<evidence type="ECO:0000256" key="4">
    <source>
        <dbReference type="ARBA" id="ARBA00012944"/>
    </source>
</evidence>
<dbReference type="Pfam" id="PF00361">
    <property type="entry name" value="Proton_antipo_M"/>
    <property type="match status" value="1"/>
</dbReference>
<evidence type="ECO:0000256" key="8">
    <source>
        <dbReference type="ARBA" id="ARBA00022692"/>
    </source>
</evidence>
<evidence type="ECO:0000256" key="17">
    <source>
        <dbReference type="ARBA" id="ARBA00049551"/>
    </source>
</evidence>
<comment type="catalytic activity">
    <reaction evidence="17 18">
        <text>a ubiquinone + NADH + 5 H(+)(in) = a ubiquinol + NAD(+) + 4 H(+)(out)</text>
        <dbReference type="Rhea" id="RHEA:29091"/>
        <dbReference type="Rhea" id="RHEA-COMP:9565"/>
        <dbReference type="Rhea" id="RHEA-COMP:9566"/>
        <dbReference type="ChEBI" id="CHEBI:15378"/>
        <dbReference type="ChEBI" id="CHEBI:16389"/>
        <dbReference type="ChEBI" id="CHEBI:17976"/>
        <dbReference type="ChEBI" id="CHEBI:57540"/>
        <dbReference type="ChEBI" id="CHEBI:57945"/>
        <dbReference type="EC" id="7.1.1.2"/>
    </reaction>
</comment>
<dbReference type="EC" id="7.1.1.2" evidence="4 18"/>
<dbReference type="InterPro" id="IPR003917">
    <property type="entry name" value="NADH_UbQ_OxRdtase_chain2"/>
</dbReference>
<accession>K7NBB1</accession>
<keyword evidence="6" id="KW-0813">Transport</keyword>
<keyword evidence="13 18" id="KW-0520">NAD</keyword>
<dbReference type="AlphaFoldDB" id="K7NBB1"/>
<keyword evidence="16 18" id="KW-0472">Membrane</keyword>
<feature type="transmembrane region" description="Helical" evidence="18">
    <location>
        <begin position="5"/>
        <end position="22"/>
    </location>
</feature>
<comment type="function">
    <text evidence="18">Core subunit of the mitochondrial membrane respiratory chain NADH dehydrogenase (Complex I) which catalyzes electron transfer from NADH through the respiratory chain, using ubiquinone as an electron acceptor. Essential for the catalytic activity and assembly of complex I.</text>
</comment>
<evidence type="ECO:0000256" key="14">
    <source>
        <dbReference type="ARBA" id="ARBA00023075"/>
    </source>
</evidence>
<evidence type="ECO:0000256" key="13">
    <source>
        <dbReference type="ARBA" id="ARBA00023027"/>
    </source>
</evidence>
<evidence type="ECO:0000256" key="9">
    <source>
        <dbReference type="ARBA" id="ARBA00022792"/>
    </source>
</evidence>
<reference evidence="20" key="1">
    <citation type="journal article" date="2012" name="PLoS ONE">
        <title>Comparative mitogenomic analysis of damsel bugs representing three tribes in the family Nabidae (Insecta: Hemiptera).</title>
        <authorList>
            <person name="Li H."/>
            <person name="Liu H.Y."/>
            <person name="Song F."/>
            <person name="Shi A.M."/>
            <person name="Zhou X.G."/>
            <person name="Cai W.Z."/>
        </authorList>
    </citation>
    <scope>NUCLEOTIDE SEQUENCE</scope>
</reference>
<feature type="domain" description="NADH:quinone oxidoreductase/Mrp antiporter transmembrane" evidence="19">
    <location>
        <begin position="24"/>
        <end position="283"/>
    </location>
</feature>
<evidence type="ECO:0000256" key="15">
    <source>
        <dbReference type="ARBA" id="ARBA00023128"/>
    </source>
</evidence>
<dbReference type="PRINTS" id="PR01436">
    <property type="entry name" value="NADHDHGNASE2"/>
</dbReference>
<protein>
    <recommendedName>
        <fullName evidence="5 18">NADH-ubiquinone oxidoreductase chain 2</fullName>
        <ecNumber evidence="4 18">7.1.1.2</ecNumber>
    </recommendedName>
</protein>
<feature type="transmembrane region" description="Helical" evidence="18">
    <location>
        <begin position="267"/>
        <end position="288"/>
    </location>
</feature>
<keyword evidence="15 18" id="KW-0496">Mitochondrion</keyword>
<proteinExistence type="inferred from homology"/>
<evidence type="ECO:0000256" key="11">
    <source>
        <dbReference type="ARBA" id="ARBA00022982"/>
    </source>
</evidence>
<evidence type="ECO:0000259" key="19">
    <source>
        <dbReference type="Pfam" id="PF00361"/>
    </source>
</evidence>
<feature type="transmembrane region" description="Helical" evidence="18">
    <location>
        <begin position="196"/>
        <end position="216"/>
    </location>
</feature>
<evidence type="ECO:0000256" key="6">
    <source>
        <dbReference type="ARBA" id="ARBA00022448"/>
    </source>
</evidence>
<evidence type="ECO:0000256" key="5">
    <source>
        <dbReference type="ARBA" id="ARBA00021008"/>
    </source>
</evidence>
<keyword evidence="8 18" id="KW-0812">Transmembrane</keyword>
<dbReference type="InterPro" id="IPR001750">
    <property type="entry name" value="ND/Mrp_TM"/>
</dbReference>
<keyword evidence="14 18" id="KW-0830">Ubiquinone</keyword>
<evidence type="ECO:0000256" key="10">
    <source>
        <dbReference type="ARBA" id="ARBA00022967"/>
    </source>
</evidence>
<dbReference type="EMBL" id="JF927832">
    <property type="protein sequence ID" value="AEH21226.1"/>
    <property type="molecule type" value="Genomic_DNA"/>
</dbReference>
<dbReference type="GO" id="GO:0005743">
    <property type="term" value="C:mitochondrial inner membrane"/>
    <property type="evidence" value="ECO:0007669"/>
    <property type="project" value="UniProtKB-SubCell"/>
</dbReference>
<comment type="function">
    <text evidence="1">Core subunit of the mitochondrial membrane respiratory chain NADH dehydrogenase (Complex I) that is believed to belong to the minimal assembly required for catalysis. Complex I functions in the transfer of electrons from NADH to the respiratory chain. The immediate electron acceptor for the enzyme is believed to be ubiquinone.</text>
</comment>
<evidence type="ECO:0000256" key="3">
    <source>
        <dbReference type="ARBA" id="ARBA00007012"/>
    </source>
</evidence>
<evidence type="ECO:0000256" key="2">
    <source>
        <dbReference type="ARBA" id="ARBA00004448"/>
    </source>
</evidence>
<feature type="transmembrane region" description="Helical" evidence="18">
    <location>
        <begin position="91"/>
        <end position="113"/>
    </location>
</feature>